<dbReference type="PANTHER" id="PTHR21310">
    <property type="entry name" value="AMINOGLYCOSIDE PHOSPHOTRANSFERASE-RELATED-RELATED"/>
    <property type="match status" value="1"/>
</dbReference>
<evidence type="ECO:0000313" key="3">
    <source>
        <dbReference type="Proteomes" id="UP001596455"/>
    </source>
</evidence>
<dbReference type="InterPro" id="IPR011009">
    <property type="entry name" value="Kinase-like_dom_sf"/>
</dbReference>
<sequence length="308" mass="33896">MALWPRMRSWQREPMPSPMDALARAAAHGLRLEAGSATLVETGLDFRVVLAAQEDGTPWVLRIPRRADVLPTIEREAAILDLVRPRLRAAVPDWRIRTDELLAYPALPGTPGLTVSDEPEWHMDPSSPRYAASLGELLAQLHGIPVEDARSADVEIREPAAVRERWRADVARVATEFEVAAALLRRWEAWLADDTFWPDRSVMTHGEIYPGHTLLDEDGSISGVLDWTTARVDDPARDFLFQRGVAGEEAFAATVDAYVRAGGSVWPRLADHCAEMWAAAPVGYGIYALTTGEPEHREAAAAQLASVG</sequence>
<protein>
    <submittedName>
        <fullName evidence="2">Macrolide 2'-phosphotransferase</fullName>
    </submittedName>
</protein>
<evidence type="ECO:0000259" key="1">
    <source>
        <dbReference type="Pfam" id="PF01636"/>
    </source>
</evidence>
<accession>A0ABW2QAD0</accession>
<dbReference type="SUPFAM" id="SSF56112">
    <property type="entry name" value="Protein kinase-like (PK-like)"/>
    <property type="match status" value="1"/>
</dbReference>
<dbReference type="RefSeq" id="WP_382395791.1">
    <property type="nucleotide sequence ID" value="NZ_JBHTCQ010000003.1"/>
</dbReference>
<dbReference type="InterPro" id="IPR002575">
    <property type="entry name" value="Aminoglycoside_PTrfase"/>
</dbReference>
<dbReference type="Gene3D" id="3.30.200.20">
    <property type="entry name" value="Phosphorylase Kinase, domain 1"/>
    <property type="match status" value="1"/>
</dbReference>
<reference evidence="3" key="1">
    <citation type="journal article" date="2019" name="Int. J. Syst. Evol. Microbiol.">
        <title>The Global Catalogue of Microorganisms (GCM) 10K type strain sequencing project: providing services to taxonomists for standard genome sequencing and annotation.</title>
        <authorList>
            <consortium name="The Broad Institute Genomics Platform"/>
            <consortium name="The Broad Institute Genome Sequencing Center for Infectious Disease"/>
            <person name="Wu L."/>
            <person name="Ma J."/>
        </authorList>
    </citation>
    <scope>NUCLEOTIDE SEQUENCE [LARGE SCALE GENOMIC DNA]</scope>
    <source>
        <strain evidence="3">JCM 1490</strain>
    </source>
</reference>
<dbReference type="Pfam" id="PF01636">
    <property type="entry name" value="APH"/>
    <property type="match status" value="1"/>
</dbReference>
<evidence type="ECO:0000313" key="2">
    <source>
        <dbReference type="EMBL" id="MFC7406414.1"/>
    </source>
</evidence>
<dbReference type="Gene3D" id="3.90.1200.10">
    <property type="match status" value="1"/>
</dbReference>
<keyword evidence="3" id="KW-1185">Reference proteome</keyword>
<dbReference type="PANTHER" id="PTHR21310:SF15">
    <property type="entry name" value="AMINOGLYCOSIDE PHOSPHOTRANSFERASE DOMAIN-CONTAINING PROTEIN"/>
    <property type="match status" value="1"/>
</dbReference>
<gene>
    <name evidence="2" type="ORF">ACFQQL_14950</name>
</gene>
<dbReference type="InterPro" id="IPR051678">
    <property type="entry name" value="AGP_Transferase"/>
</dbReference>
<dbReference type="Proteomes" id="UP001596455">
    <property type="component" value="Unassembled WGS sequence"/>
</dbReference>
<comment type="caution">
    <text evidence="2">The sequence shown here is derived from an EMBL/GenBank/DDBJ whole genome shotgun (WGS) entry which is preliminary data.</text>
</comment>
<organism evidence="2 3">
    <name type="scientific">Georgenia alba</name>
    <dbReference type="NCBI Taxonomy" id="2233858"/>
    <lineage>
        <taxon>Bacteria</taxon>
        <taxon>Bacillati</taxon>
        <taxon>Actinomycetota</taxon>
        <taxon>Actinomycetes</taxon>
        <taxon>Micrococcales</taxon>
        <taxon>Bogoriellaceae</taxon>
        <taxon>Georgenia</taxon>
    </lineage>
</organism>
<dbReference type="CDD" id="cd05152">
    <property type="entry name" value="MPH2"/>
    <property type="match status" value="1"/>
</dbReference>
<feature type="domain" description="Aminoglycoside phosphotransferase" evidence="1">
    <location>
        <begin position="38"/>
        <end position="270"/>
    </location>
</feature>
<name>A0ABW2QAD0_9MICO</name>
<proteinExistence type="predicted"/>
<dbReference type="EMBL" id="JBHTCQ010000003">
    <property type="protein sequence ID" value="MFC7406414.1"/>
    <property type="molecule type" value="Genomic_DNA"/>
</dbReference>